<dbReference type="InterPro" id="IPR013655">
    <property type="entry name" value="PAS_fold_3"/>
</dbReference>
<dbReference type="PROSITE" id="PS50113">
    <property type="entry name" value="PAC"/>
    <property type="match status" value="2"/>
</dbReference>
<keyword evidence="8" id="KW-0902">Two-component regulatory system</keyword>
<dbReference type="CDD" id="cd00130">
    <property type="entry name" value="PAS"/>
    <property type="match status" value="2"/>
</dbReference>
<dbReference type="SUPFAM" id="SSF55785">
    <property type="entry name" value="PYP-like sensor domain (PAS domain)"/>
    <property type="match status" value="2"/>
</dbReference>
<dbReference type="RefSeq" id="WP_322447284.1">
    <property type="nucleotide sequence ID" value="NZ_JAXOFX010000010.1"/>
</dbReference>
<accession>A0ABU5J0T8</accession>
<dbReference type="CDD" id="cd00082">
    <property type="entry name" value="HisKA"/>
    <property type="match status" value="1"/>
</dbReference>
<dbReference type="SMART" id="SM00086">
    <property type="entry name" value="PAC"/>
    <property type="match status" value="2"/>
</dbReference>
<evidence type="ECO:0000256" key="2">
    <source>
        <dbReference type="ARBA" id="ARBA00012438"/>
    </source>
</evidence>
<evidence type="ECO:0000256" key="7">
    <source>
        <dbReference type="ARBA" id="ARBA00022840"/>
    </source>
</evidence>
<feature type="domain" description="PAC" evidence="11">
    <location>
        <begin position="77"/>
        <end position="129"/>
    </location>
</feature>
<dbReference type="Proteomes" id="UP001290455">
    <property type="component" value="Unassembled WGS sequence"/>
</dbReference>
<dbReference type="Pfam" id="PF02518">
    <property type="entry name" value="HATPase_c"/>
    <property type="match status" value="1"/>
</dbReference>
<dbReference type="CDD" id="cd00075">
    <property type="entry name" value="HATPase"/>
    <property type="match status" value="1"/>
</dbReference>
<organism evidence="12 13">
    <name type="scientific">Robertmurraya mangrovi</name>
    <dbReference type="NCBI Taxonomy" id="3098077"/>
    <lineage>
        <taxon>Bacteria</taxon>
        <taxon>Bacillati</taxon>
        <taxon>Bacillota</taxon>
        <taxon>Bacilli</taxon>
        <taxon>Bacillales</taxon>
        <taxon>Bacillaceae</taxon>
        <taxon>Robertmurraya</taxon>
    </lineage>
</organism>
<evidence type="ECO:0000259" key="9">
    <source>
        <dbReference type="PROSITE" id="PS50109"/>
    </source>
</evidence>
<feature type="domain" description="PAS" evidence="10">
    <location>
        <begin position="164"/>
        <end position="199"/>
    </location>
</feature>
<comment type="catalytic activity">
    <reaction evidence="1">
        <text>ATP + protein L-histidine = ADP + protein N-phospho-L-histidine.</text>
        <dbReference type="EC" id="2.7.13.3"/>
    </reaction>
</comment>
<evidence type="ECO:0000313" key="13">
    <source>
        <dbReference type="Proteomes" id="UP001290455"/>
    </source>
</evidence>
<keyword evidence="4" id="KW-0808">Transferase</keyword>
<dbReference type="Gene3D" id="1.10.287.130">
    <property type="match status" value="1"/>
</dbReference>
<dbReference type="PANTHER" id="PTHR43065">
    <property type="entry name" value="SENSOR HISTIDINE KINASE"/>
    <property type="match status" value="1"/>
</dbReference>
<feature type="domain" description="Histidine kinase" evidence="9">
    <location>
        <begin position="268"/>
        <end position="471"/>
    </location>
</feature>
<dbReference type="InterPro" id="IPR036097">
    <property type="entry name" value="HisK_dim/P_sf"/>
</dbReference>
<dbReference type="InterPro" id="IPR003661">
    <property type="entry name" value="HisK_dim/P_dom"/>
</dbReference>
<dbReference type="NCBIfam" id="TIGR00229">
    <property type="entry name" value="sensory_box"/>
    <property type="match status" value="2"/>
</dbReference>
<dbReference type="SMART" id="SM00388">
    <property type="entry name" value="HisKA"/>
    <property type="match status" value="1"/>
</dbReference>
<dbReference type="SUPFAM" id="SSF47384">
    <property type="entry name" value="Homodimeric domain of signal transducing histidine kinase"/>
    <property type="match status" value="1"/>
</dbReference>
<dbReference type="EMBL" id="JAXOFX010000010">
    <property type="protein sequence ID" value="MDZ5472982.1"/>
    <property type="molecule type" value="Genomic_DNA"/>
</dbReference>
<dbReference type="PANTHER" id="PTHR43065:SF34">
    <property type="entry name" value="SPORULATION KINASE A"/>
    <property type="match status" value="1"/>
</dbReference>
<evidence type="ECO:0000259" key="10">
    <source>
        <dbReference type="PROSITE" id="PS50112"/>
    </source>
</evidence>
<keyword evidence="6" id="KW-0418">Kinase</keyword>
<evidence type="ECO:0000256" key="1">
    <source>
        <dbReference type="ARBA" id="ARBA00000085"/>
    </source>
</evidence>
<protein>
    <recommendedName>
        <fullName evidence="2">histidine kinase</fullName>
        <ecNumber evidence="2">2.7.13.3</ecNumber>
    </recommendedName>
</protein>
<evidence type="ECO:0000256" key="5">
    <source>
        <dbReference type="ARBA" id="ARBA00022741"/>
    </source>
</evidence>
<dbReference type="InterPro" id="IPR000700">
    <property type="entry name" value="PAS-assoc_C"/>
</dbReference>
<dbReference type="InterPro" id="IPR004358">
    <property type="entry name" value="Sig_transdc_His_kin-like_C"/>
</dbReference>
<dbReference type="InterPro" id="IPR001610">
    <property type="entry name" value="PAC"/>
</dbReference>
<name>A0ABU5J0T8_9BACI</name>
<feature type="domain" description="PAC" evidence="11">
    <location>
        <begin position="202"/>
        <end position="255"/>
    </location>
</feature>
<evidence type="ECO:0000256" key="4">
    <source>
        <dbReference type="ARBA" id="ARBA00022679"/>
    </source>
</evidence>
<evidence type="ECO:0000259" key="11">
    <source>
        <dbReference type="PROSITE" id="PS50113"/>
    </source>
</evidence>
<dbReference type="InterPro" id="IPR035965">
    <property type="entry name" value="PAS-like_dom_sf"/>
</dbReference>
<reference evidence="12 13" key="1">
    <citation type="submission" date="2023-11" db="EMBL/GenBank/DDBJ databases">
        <title>Bacillus jintuensis, isolated from a mudflat on the Beibu Gulf coast.</title>
        <authorList>
            <person name="Li M."/>
        </authorList>
    </citation>
    <scope>NUCLEOTIDE SEQUENCE [LARGE SCALE GENOMIC DNA]</scope>
    <source>
        <strain evidence="12 13">31A1R</strain>
    </source>
</reference>
<dbReference type="InterPro" id="IPR000014">
    <property type="entry name" value="PAS"/>
</dbReference>
<dbReference type="Gene3D" id="3.30.565.10">
    <property type="entry name" value="Histidine kinase-like ATPase, C-terminal domain"/>
    <property type="match status" value="1"/>
</dbReference>
<proteinExistence type="predicted"/>
<evidence type="ECO:0000256" key="3">
    <source>
        <dbReference type="ARBA" id="ARBA00022553"/>
    </source>
</evidence>
<evidence type="ECO:0000256" key="6">
    <source>
        <dbReference type="ARBA" id="ARBA00022777"/>
    </source>
</evidence>
<dbReference type="EC" id="2.7.13.3" evidence="2"/>
<dbReference type="InterPro" id="IPR003594">
    <property type="entry name" value="HATPase_dom"/>
</dbReference>
<keyword evidence="13" id="KW-1185">Reference proteome</keyword>
<dbReference type="Pfam" id="PF13426">
    <property type="entry name" value="PAS_9"/>
    <property type="match status" value="1"/>
</dbReference>
<gene>
    <name evidence="12" type="ORF">SM124_14790</name>
</gene>
<dbReference type="PROSITE" id="PS50112">
    <property type="entry name" value="PAS"/>
    <property type="match status" value="1"/>
</dbReference>
<dbReference type="SMART" id="SM00091">
    <property type="entry name" value="PAS"/>
    <property type="match status" value="2"/>
</dbReference>
<dbReference type="SMART" id="SM00387">
    <property type="entry name" value="HATPase_c"/>
    <property type="match status" value="1"/>
</dbReference>
<evidence type="ECO:0000313" key="12">
    <source>
        <dbReference type="EMBL" id="MDZ5472982.1"/>
    </source>
</evidence>
<keyword evidence="5" id="KW-0547">Nucleotide-binding</keyword>
<dbReference type="PROSITE" id="PS50109">
    <property type="entry name" value="HIS_KIN"/>
    <property type="match status" value="1"/>
</dbReference>
<sequence>MINSALFKEVFYQSRLPQVFGPIDLTTMVFNHAFTDFLGYSLEELQHLSVKDLSQEEDFIKDYYLLTQLIEGKIKEYQFQKRFYHKNGDIMIGQLQVSLIKDEETGQQYILGQVFDLTEKIAIEQRKNESEKKYRLLAENSSDFINLHAVDGTYVYVSPSISSLGYCPDDLLGEDPFQYIHVNDLEEVKRLYGKVVNNGESVLSTYRYKKKDGSYIWLESTIKAVSDEQSGEVTQIISVTRDIEQRMNTYELLKKSEKLAVVGQMAAAVAHEIRNPLTPIKGFMQLLSTGGTLNPAYSTIVLNEIDRIDSIITEFLTLAKPNMEKQEIISIDHLIKSVIQLLLPQAMLKNKEIYFSIPDINLTTFGDTNSLKQVFINVIQNALDAIEEKGNVHIKVYQDEQYACIEIKDNGCGIPSDRIPNLGEPFYSTKEKGTGLGLMTSFKIIEQHEGKINIESEEAKGTTVYIYLPIK</sequence>
<keyword evidence="7" id="KW-0067">ATP-binding</keyword>
<dbReference type="Pfam" id="PF08447">
    <property type="entry name" value="PAS_3"/>
    <property type="match status" value="1"/>
</dbReference>
<dbReference type="InterPro" id="IPR036890">
    <property type="entry name" value="HATPase_C_sf"/>
</dbReference>
<keyword evidence="3" id="KW-0597">Phosphoprotein</keyword>
<dbReference type="Gene3D" id="3.30.450.20">
    <property type="entry name" value="PAS domain"/>
    <property type="match status" value="2"/>
</dbReference>
<dbReference type="PRINTS" id="PR00344">
    <property type="entry name" value="BCTRLSENSOR"/>
</dbReference>
<dbReference type="Pfam" id="PF00512">
    <property type="entry name" value="HisKA"/>
    <property type="match status" value="1"/>
</dbReference>
<dbReference type="InterPro" id="IPR005467">
    <property type="entry name" value="His_kinase_dom"/>
</dbReference>
<comment type="caution">
    <text evidence="12">The sequence shown here is derived from an EMBL/GenBank/DDBJ whole genome shotgun (WGS) entry which is preliminary data.</text>
</comment>
<dbReference type="SUPFAM" id="SSF55874">
    <property type="entry name" value="ATPase domain of HSP90 chaperone/DNA topoisomerase II/histidine kinase"/>
    <property type="match status" value="1"/>
</dbReference>
<evidence type="ECO:0000256" key="8">
    <source>
        <dbReference type="ARBA" id="ARBA00023012"/>
    </source>
</evidence>